<proteinExistence type="predicted"/>
<dbReference type="Proteomes" id="UP000596742">
    <property type="component" value="Unassembled WGS sequence"/>
</dbReference>
<evidence type="ECO:0000313" key="2">
    <source>
        <dbReference type="EMBL" id="VDI63949.1"/>
    </source>
</evidence>
<protein>
    <submittedName>
        <fullName evidence="2">Uncharacterized protein</fullName>
    </submittedName>
</protein>
<reference evidence="2" key="1">
    <citation type="submission" date="2018-11" db="EMBL/GenBank/DDBJ databases">
        <authorList>
            <person name="Alioto T."/>
            <person name="Alioto T."/>
        </authorList>
    </citation>
    <scope>NUCLEOTIDE SEQUENCE</scope>
</reference>
<dbReference type="EMBL" id="UYJE01008451">
    <property type="protein sequence ID" value="VDI63949.1"/>
    <property type="molecule type" value="Genomic_DNA"/>
</dbReference>
<gene>
    <name evidence="2" type="ORF">MGAL_10B088011</name>
</gene>
<dbReference type="AlphaFoldDB" id="A0A8B6GGV7"/>
<evidence type="ECO:0000313" key="3">
    <source>
        <dbReference type="Proteomes" id="UP000596742"/>
    </source>
</evidence>
<feature type="chain" id="PRO_5032605573" evidence="1">
    <location>
        <begin position="18"/>
        <end position="150"/>
    </location>
</feature>
<keyword evidence="3" id="KW-1185">Reference proteome</keyword>
<organism evidence="2 3">
    <name type="scientific">Mytilus galloprovincialis</name>
    <name type="common">Mediterranean mussel</name>
    <dbReference type="NCBI Taxonomy" id="29158"/>
    <lineage>
        <taxon>Eukaryota</taxon>
        <taxon>Metazoa</taxon>
        <taxon>Spiralia</taxon>
        <taxon>Lophotrochozoa</taxon>
        <taxon>Mollusca</taxon>
        <taxon>Bivalvia</taxon>
        <taxon>Autobranchia</taxon>
        <taxon>Pteriomorphia</taxon>
        <taxon>Mytilida</taxon>
        <taxon>Mytiloidea</taxon>
        <taxon>Mytilidae</taxon>
        <taxon>Mytilinae</taxon>
        <taxon>Mytilus</taxon>
    </lineage>
</organism>
<feature type="signal peptide" evidence="1">
    <location>
        <begin position="1"/>
        <end position="17"/>
    </location>
</feature>
<evidence type="ECO:0000256" key="1">
    <source>
        <dbReference type="SAM" id="SignalP"/>
    </source>
</evidence>
<comment type="caution">
    <text evidence="2">The sequence shown here is derived from an EMBL/GenBank/DDBJ whole genome shotgun (WGS) entry which is preliminary data.</text>
</comment>
<accession>A0A8B6GGV7</accession>
<name>A0A8B6GGV7_MYTGA</name>
<keyword evidence="1" id="KW-0732">Signal</keyword>
<sequence>MFNILFSTFTTLPVYLATIPPIFNIPTTVQPAFAGAGPVLGVGVFDLAISNSIVVDCIRIRKDVRNDVKNKTSKDLKMYQCVLDTYFKQPKRNTIEVHEEYYSIPKAMLMAVIPSGIFVNHISIRAKRKREEDIEMQVFLLLVRYVSLYA</sequence>